<organism evidence="9 10">
    <name type="scientific">Sandarakinorhabdus glacialis</name>
    <dbReference type="NCBI Taxonomy" id="1614636"/>
    <lineage>
        <taxon>Bacteria</taxon>
        <taxon>Pseudomonadati</taxon>
        <taxon>Pseudomonadota</taxon>
        <taxon>Alphaproteobacteria</taxon>
        <taxon>Sphingomonadales</taxon>
        <taxon>Sphingosinicellaceae</taxon>
        <taxon>Sandarakinorhabdus</taxon>
    </lineage>
</organism>
<comment type="caution">
    <text evidence="9">The sequence shown here is derived from an EMBL/GenBank/DDBJ whole genome shotgun (WGS) entry which is preliminary data.</text>
</comment>
<dbReference type="GO" id="GO:0004713">
    <property type="term" value="F:protein tyrosine kinase activity"/>
    <property type="evidence" value="ECO:0007669"/>
    <property type="project" value="TreeGrafter"/>
</dbReference>
<evidence type="ECO:0000256" key="6">
    <source>
        <dbReference type="SAM" id="Coils"/>
    </source>
</evidence>
<proteinExistence type="predicted"/>
<evidence type="ECO:0000256" key="3">
    <source>
        <dbReference type="ARBA" id="ARBA00022692"/>
    </source>
</evidence>
<protein>
    <recommendedName>
        <fullName evidence="8">Polysaccharide chain length determinant N-terminal domain-containing protein</fullName>
    </recommendedName>
</protein>
<gene>
    <name evidence="9" type="ORF">GCM10011529_07560</name>
</gene>
<feature type="transmembrane region" description="Helical" evidence="7">
    <location>
        <begin position="15"/>
        <end position="35"/>
    </location>
</feature>
<comment type="subcellular location">
    <subcellularLocation>
        <location evidence="1">Cell membrane</location>
        <topology evidence="1">Multi-pass membrane protein</topology>
    </subcellularLocation>
</comment>
<dbReference type="PANTHER" id="PTHR32309:SF13">
    <property type="entry name" value="FERRIC ENTEROBACTIN TRANSPORT PROTEIN FEPE"/>
    <property type="match status" value="1"/>
</dbReference>
<feature type="transmembrane region" description="Helical" evidence="7">
    <location>
        <begin position="391"/>
        <end position="414"/>
    </location>
</feature>
<evidence type="ECO:0000256" key="1">
    <source>
        <dbReference type="ARBA" id="ARBA00004651"/>
    </source>
</evidence>
<feature type="coiled-coil region" evidence="6">
    <location>
        <begin position="173"/>
        <end position="200"/>
    </location>
</feature>
<evidence type="ECO:0000256" key="4">
    <source>
        <dbReference type="ARBA" id="ARBA00022989"/>
    </source>
</evidence>
<evidence type="ECO:0000256" key="2">
    <source>
        <dbReference type="ARBA" id="ARBA00022475"/>
    </source>
</evidence>
<dbReference type="EMBL" id="BMJM01000002">
    <property type="protein sequence ID" value="GGE03562.1"/>
    <property type="molecule type" value="Genomic_DNA"/>
</dbReference>
<keyword evidence="5 7" id="KW-0472">Membrane</keyword>
<dbReference type="GO" id="GO:0005886">
    <property type="term" value="C:plasma membrane"/>
    <property type="evidence" value="ECO:0007669"/>
    <property type="project" value="UniProtKB-SubCell"/>
</dbReference>
<keyword evidence="6" id="KW-0175">Coiled coil</keyword>
<keyword evidence="4 7" id="KW-1133">Transmembrane helix</keyword>
<name>A0A916ZLQ2_9SPHN</name>
<evidence type="ECO:0000313" key="9">
    <source>
        <dbReference type="EMBL" id="GGE03562.1"/>
    </source>
</evidence>
<dbReference type="InterPro" id="IPR050445">
    <property type="entry name" value="Bact_polysacc_biosynth/exp"/>
</dbReference>
<keyword evidence="3 7" id="KW-0812">Transmembrane</keyword>
<reference evidence="9" key="2">
    <citation type="submission" date="2020-09" db="EMBL/GenBank/DDBJ databases">
        <authorList>
            <person name="Sun Q."/>
            <person name="Zhou Y."/>
        </authorList>
    </citation>
    <scope>NUCLEOTIDE SEQUENCE</scope>
    <source>
        <strain evidence="9">CGMCC 1.15519</strain>
    </source>
</reference>
<accession>A0A916ZLQ2</accession>
<keyword evidence="2" id="KW-1003">Cell membrane</keyword>
<evidence type="ECO:0000313" key="10">
    <source>
        <dbReference type="Proteomes" id="UP000635071"/>
    </source>
</evidence>
<evidence type="ECO:0000256" key="5">
    <source>
        <dbReference type="ARBA" id="ARBA00023136"/>
    </source>
</evidence>
<dbReference type="Proteomes" id="UP000635071">
    <property type="component" value="Unassembled WGS sequence"/>
</dbReference>
<dbReference type="AlphaFoldDB" id="A0A916ZLQ2"/>
<dbReference type="PANTHER" id="PTHR32309">
    <property type="entry name" value="TYROSINE-PROTEIN KINASE"/>
    <property type="match status" value="1"/>
</dbReference>
<keyword evidence="10" id="KW-1185">Reference proteome</keyword>
<reference evidence="9" key="1">
    <citation type="journal article" date="2014" name="Int. J. Syst. Evol. Microbiol.">
        <title>Complete genome sequence of Corynebacterium casei LMG S-19264T (=DSM 44701T), isolated from a smear-ripened cheese.</title>
        <authorList>
            <consortium name="US DOE Joint Genome Institute (JGI-PGF)"/>
            <person name="Walter F."/>
            <person name="Albersmeier A."/>
            <person name="Kalinowski J."/>
            <person name="Ruckert C."/>
        </authorList>
    </citation>
    <scope>NUCLEOTIDE SEQUENCE</scope>
    <source>
        <strain evidence="9">CGMCC 1.15519</strain>
    </source>
</reference>
<evidence type="ECO:0000259" key="8">
    <source>
        <dbReference type="Pfam" id="PF02706"/>
    </source>
</evidence>
<feature type="domain" description="Polysaccharide chain length determinant N-terminal" evidence="8">
    <location>
        <begin position="2"/>
        <end position="89"/>
    </location>
</feature>
<sequence length="465" mass="49778">MSIVQFLRILIARRWIIAASLITCVVVALTVASLLPERYPASARVLLDIVKPDPVTGQLISGGATRGYIKTQMELIQDYRVAGEVVDKLGWAENPAIVAAWQAETGGAGDLRRWGAQRIINSTEVSIIDGSNIMEIKFEAPNPDTAKAVVGLLRSSYIDASLRFRTDSAGRTADWYLDQAERAQKALAAAERAKSKFVQENGIVITPGGTEAESTKLAGLQGALLSAQGAEGSQQFQATMRATTSAVVDQLKLQVATLNDQMEQAAEKLGTEHPTYKAMISRRRLLNEQLSKEEGAARAAGAAQSGSSRQSIAQLQSAYNAQKNVVLGMKDQLDQLAQLQREVDLRQSQYEKSAARTADLRLESNVSESGLVILGDAIGSTAPSFPNWPQITGLSVAFGLALGLVLAIVTELLARRVRGTEDLHFAAKAPVLAVITDAGPSPLRERIRKLLSRGGSAGGDLQPAE</sequence>
<evidence type="ECO:0000256" key="7">
    <source>
        <dbReference type="SAM" id="Phobius"/>
    </source>
</evidence>
<dbReference type="RefSeq" id="WP_188761588.1">
    <property type="nucleotide sequence ID" value="NZ_BMJM01000002.1"/>
</dbReference>
<dbReference type="InterPro" id="IPR003856">
    <property type="entry name" value="LPS_length_determ_N"/>
</dbReference>
<dbReference type="Pfam" id="PF02706">
    <property type="entry name" value="Wzz"/>
    <property type="match status" value="1"/>
</dbReference>